<dbReference type="Proteomes" id="UP000799291">
    <property type="component" value="Unassembled WGS sequence"/>
</dbReference>
<accession>A0A6G1IPT4</accession>
<evidence type="ECO:0000313" key="2">
    <source>
        <dbReference type="Proteomes" id="UP000799291"/>
    </source>
</evidence>
<gene>
    <name evidence="1" type="ORF">K458DRAFT_312707</name>
</gene>
<dbReference type="PANTHER" id="PTHR37535:SF2">
    <property type="entry name" value="FINGER DOMAIN PROTEIN, PUTATIVE (AFU_ORTHOLOGUE AFUA_6G09300)-RELATED"/>
    <property type="match status" value="1"/>
</dbReference>
<keyword evidence="2" id="KW-1185">Reference proteome</keyword>
<dbReference type="PANTHER" id="PTHR37535">
    <property type="entry name" value="FLUG DOMAIN PROTEIN"/>
    <property type="match status" value="1"/>
</dbReference>
<evidence type="ECO:0000313" key="1">
    <source>
        <dbReference type="EMBL" id="KAF2679993.1"/>
    </source>
</evidence>
<dbReference type="Pfam" id="PF11917">
    <property type="entry name" value="DUF3435"/>
    <property type="match status" value="1"/>
</dbReference>
<organism evidence="1 2">
    <name type="scientific">Lentithecium fluviatile CBS 122367</name>
    <dbReference type="NCBI Taxonomy" id="1168545"/>
    <lineage>
        <taxon>Eukaryota</taxon>
        <taxon>Fungi</taxon>
        <taxon>Dikarya</taxon>
        <taxon>Ascomycota</taxon>
        <taxon>Pezizomycotina</taxon>
        <taxon>Dothideomycetes</taxon>
        <taxon>Pleosporomycetidae</taxon>
        <taxon>Pleosporales</taxon>
        <taxon>Massarineae</taxon>
        <taxon>Lentitheciaceae</taxon>
        <taxon>Lentithecium</taxon>
    </lineage>
</organism>
<name>A0A6G1IPT4_9PLEO</name>
<protein>
    <submittedName>
        <fullName evidence="1">Uncharacterized protein</fullName>
    </submittedName>
</protein>
<dbReference type="InterPro" id="IPR021842">
    <property type="entry name" value="DUF3435"/>
</dbReference>
<dbReference type="EMBL" id="MU005599">
    <property type="protein sequence ID" value="KAF2679993.1"/>
    <property type="molecule type" value="Genomic_DNA"/>
</dbReference>
<feature type="non-terminal residue" evidence="1">
    <location>
        <position position="1"/>
    </location>
</feature>
<dbReference type="AlphaFoldDB" id="A0A6G1IPT4"/>
<proteinExistence type="predicted"/>
<dbReference type="OrthoDB" id="5426797at2759"/>
<sequence>SDSELDSEGEEIMKDIAQCKFEGPARPRHKSQTEKLWNRYCLKIIKRTKMSPEKLLLACQPETFKGYLRWRKRHYRVEKQSSMTSYWKRISQCYRDVAGHRMDANILDDICNWIPTLELDTSECEKHAMYVKDLYAILHALWIDDRKPLHGLVQIFISLLLILSAVTASRLAAIVALTFKDIEIMMAPSLKYPSQGTILVNVNLDKIKNISRGGKPKKFSFRLEELPASCLVSFFLAVGFCHNAFENEFTNVQQMFDLTIPMERAQLRFRWKEELLHRPFFTDVKHTVGGAHIQKETPFPCAKYRDIFKRMEREAGFESPVNLYQIRRASGSNLNDALDAAVRNQTMDHSSVVYEKYYTPTHIARDFQSIYLGTPKQEELIRSVASMSISRDRRAPTELNNKQLEEVRNHPDWVALRVERTRARSGGCARRGAAVV</sequence>
<reference evidence="1" key="1">
    <citation type="journal article" date="2020" name="Stud. Mycol.">
        <title>101 Dothideomycetes genomes: a test case for predicting lifestyles and emergence of pathogens.</title>
        <authorList>
            <person name="Haridas S."/>
            <person name="Albert R."/>
            <person name="Binder M."/>
            <person name="Bloem J."/>
            <person name="Labutti K."/>
            <person name="Salamov A."/>
            <person name="Andreopoulos B."/>
            <person name="Baker S."/>
            <person name="Barry K."/>
            <person name="Bills G."/>
            <person name="Bluhm B."/>
            <person name="Cannon C."/>
            <person name="Castanera R."/>
            <person name="Culley D."/>
            <person name="Daum C."/>
            <person name="Ezra D."/>
            <person name="Gonzalez J."/>
            <person name="Henrissat B."/>
            <person name="Kuo A."/>
            <person name="Liang C."/>
            <person name="Lipzen A."/>
            <person name="Lutzoni F."/>
            <person name="Magnuson J."/>
            <person name="Mondo S."/>
            <person name="Nolan M."/>
            <person name="Ohm R."/>
            <person name="Pangilinan J."/>
            <person name="Park H.-J."/>
            <person name="Ramirez L."/>
            <person name="Alfaro M."/>
            <person name="Sun H."/>
            <person name="Tritt A."/>
            <person name="Yoshinaga Y."/>
            <person name="Zwiers L.-H."/>
            <person name="Turgeon B."/>
            <person name="Goodwin S."/>
            <person name="Spatafora J."/>
            <person name="Crous P."/>
            <person name="Grigoriev I."/>
        </authorList>
    </citation>
    <scope>NUCLEOTIDE SEQUENCE</scope>
    <source>
        <strain evidence="1">CBS 122367</strain>
    </source>
</reference>